<name>A0A1U9XFR1_ECOLX</name>
<gene>
    <name evidence="1" type="ORF">pLishui142-1_00056</name>
</gene>
<geneLocation type="plasmid" evidence="1">
    <name>pLishui142-1</name>
</geneLocation>
<sequence>MSENNQNNRNFTSVIKNKRAFFSGLDWKTLPSEEKNARTFARKNDAEYFLSCQYQDSENETKTMVAFIRKEDLPTGASSFWSLALMIKPLIEPDGYAICELGDLYGFVSCVNNVLVNDVVGNKSQIMSALTTFLEFNETPEPGWKLYQPESWDISQALPHSLCLR</sequence>
<reference evidence="1" key="1">
    <citation type="submission" date="2016-10" db="EMBL/GenBank/DDBJ databases">
        <authorList>
            <person name="Sun J."/>
        </authorList>
    </citation>
    <scope>NUCLEOTIDE SEQUENCE</scope>
    <source>
        <strain evidence="1">Lishui142</strain>
        <plasmid evidence="1">pLishui142-1</plasmid>
    </source>
</reference>
<dbReference type="Pfam" id="PF06864">
    <property type="entry name" value="PAP_PilO"/>
    <property type="match status" value="1"/>
</dbReference>
<dbReference type="AlphaFoldDB" id="A0A1U9XFR1"/>
<protein>
    <submittedName>
        <fullName evidence="1">Pilin accessory protein (PilO)</fullName>
    </submittedName>
</protein>
<organism evidence="1">
    <name type="scientific">Escherichia coli</name>
    <dbReference type="NCBI Taxonomy" id="562"/>
    <lineage>
        <taxon>Bacteria</taxon>
        <taxon>Pseudomonadati</taxon>
        <taxon>Pseudomonadota</taxon>
        <taxon>Gammaproteobacteria</taxon>
        <taxon>Enterobacterales</taxon>
        <taxon>Enterobacteriaceae</taxon>
        <taxon>Escherichia</taxon>
    </lineage>
</organism>
<keyword evidence="1" id="KW-0614">Plasmid</keyword>
<proteinExistence type="predicted"/>
<dbReference type="InterPro" id="IPR009663">
    <property type="entry name" value="PAP_PilO"/>
</dbReference>
<accession>A0A1U9XFR1</accession>
<dbReference type="EMBL" id="KY075654">
    <property type="protein sequence ID" value="AQZ20325.1"/>
    <property type="molecule type" value="Genomic_DNA"/>
</dbReference>
<evidence type="ECO:0000313" key="1">
    <source>
        <dbReference type="EMBL" id="AQZ20325.1"/>
    </source>
</evidence>